<proteinExistence type="inferred from homology"/>
<dbReference type="InterPro" id="IPR043127">
    <property type="entry name" value="Sec-1-like_dom3a"/>
</dbReference>
<sequence>MKLFSQFVTFTDLQKDHRVAEMFTLQKMPSLNLNHLRQQKIDHVIYISRPDLEKVDKIVTHFSTSFDLPSSSHQKFLKGGEFPRFHLFFVPRSSTFGESKLKESDILMKFTSIIDLPIYMFNWDADVLNMENERAFSDILINGGTSDCLFDMSKALQQLRYLLGPFGEIFYKGEGSKIIYDLYNRWNESSKKDNDQETSAKFKIDRLLILDRSIDLITPLITQLTYEGLIDEYFEVKCGASRFPSEKFSTVEDQPGQSSKKSLNFKELQTNSSDEMYNELRNLNFNAIGVNLSKKLKQLAEMKTQIQSASTVRECKDFVKKIPLLKAAEALAANHVTVAEILKEKTCESIFLDTVNCEQEILNLVDIDRPLPFIEDLSLKGEHLNKDEFFFTSSQVLRLICLHAQICDGLKKKLLDQYRREFLHSFGYSNLKLLCNLQRMNILKVNSSSSTRKFEQLKKEHRLIVEGVNEQSPEDLSYVYSGYAPLLIRFCEQIQKRNVDFEQILESLKKLPGGVFGGELHPKYEKKTGDKNITLVVFVGGATYTEISALRFLSEKNEVLMDSLK</sequence>
<dbReference type="WBParaSite" id="nRc.2.0.1.t13863-RA">
    <property type="protein sequence ID" value="nRc.2.0.1.t13863-RA"/>
    <property type="gene ID" value="nRc.2.0.1.g13863"/>
</dbReference>
<dbReference type="SUPFAM" id="SSF56815">
    <property type="entry name" value="Sec1/munc18-like (SM) proteins"/>
    <property type="match status" value="1"/>
</dbReference>
<dbReference type="InterPro" id="IPR036045">
    <property type="entry name" value="Sec1-like_sf"/>
</dbReference>
<dbReference type="Gene3D" id="3.40.50.2060">
    <property type="match status" value="1"/>
</dbReference>
<evidence type="ECO:0000256" key="1">
    <source>
        <dbReference type="ARBA" id="ARBA00009884"/>
    </source>
</evidence>
<evidence type="ECO:0000313" key="2">
    <source>
        <dbReference type="Proteomes" id="UP000887565"/>
    </source>
</evidence>
<dbReference type="Gene3D" id="3.90.830.10">
    <property type="entry name" value="Syntaxin Binding Protein 1, Chain A, domain 2"/>
    <property type="match status" value="1"/>
</dbReference>
<accession>A0A915IKD1</accession>
<dbReference type="PANTHER" id="PTHR11679">
    <property type="entry name" value="VESICLE PROTEIN SORTING-ASSOCIATED"/>
    <property type="match status" value="1"/>
</dbReference>
<dbReference type="AlphaFoldDB" id="A0A915IKD1"/>
<dbReference type="OMA" id="WYDEDEH"/>
<protein>
    <submittedName>
        <fullName evidence="3">Vacuolar protein sorting-associated protein 33A</fullName>
    </submittedName>
</protein>
<dbReference type="InterPro" id="IPR043155">
    <property type="entry name" value="VPS33_dom3b"/>
</dbReference>
<name>A0A915IKD1_ROMCU</name>
<comment type="similarity">
    <text evidence="1">Belongs to the STXBP/unc-18/SEC1 family.</text>
</comment>
<organism evidence="2 3">
    <name type="scientific">Romanomermis culicivorax</name>
    <name type="common">Nematode worm</name>
    <dbReference type="NCBI Taxonomy" id="13658"/>
    <lineage>
        <taxon>Eukaryota</taxon>
        <taxon>Metazoa</taxon>
        <taxon>Ecdysozoa</taxon>
        <taxon>Nematoda</taxon>
        <taxon>Enoplea</taxon>
        <taxon>Dorylaimia</taxon>
        <taxon>Mermithida</taxon>
        <taxon>Mermithoidea</taxon>
        <taxon>Mermithidae</taxon>
        <taxon>Romanomermis</taxon>
    </lineage>
</organism>
<dbReference type="GO" id="GO:0016192">
    <property type="term" value="P:vesicle-mediated transport"/>
    <property type="evidence" value="ECO:0007669"/>
    <property type="project" value="InterPro"/>
</dbReference>
<keyword evidence="2" id="KW-1185">Reference proteome</keyword>
<dbReference type="Gene3D" id="3.40.50.1910">
    <property type="match status" value="2"/>
</dbReference>
<dbReference type="Proteomes" id="UP000887565">
    <property type="component" value="Unplaced"/>
</dbReference>
<dbReference type="Pfam" id="PF00995">
    <property type="entry name" value="Sec1"/>
    <property type="match status" value="1"/>
</dbReference>
<dbReference type="Gene3D" id="1.25.40.850">
    <property type="match status" value="1"/>
</dbReference>
<evidence type="ECO:0000313" key="3">
    <source>
        <dbReference type="WBParaSite" id="nRc.2.0.1.t13863-RA"/>
    </source>
</evidence>
<dbReference type="InterPro" id="IPR043154">
    <property type="entry name" value="Sec-1-like_dom1"/>
</dbReference>
<dbReference type="InterPro" id="IPR001619">
    <property type="entry name" value="Sec1-like"/>
</dbReference>
<dbReference type="InterPro" id="IPR027482">
    <property type="entry name" value="Sec1-like_dom2"/>
</dbReference>
<reference evidence="3" key="1">
    <citation type="submission" date="2022-11" db="UniProtKB">
        <authorList>
            <consortium name="WormBaseParasite"/>
        </authorList>
    </citation>
    <scope>IDENTIFICATION</scope>
</reference>